<protein>
    <submittedName>
        <fullName evidence="1">Uncharacterized protein</fullName>
    </submittedName>
</protein>
<dbReference type="EMBL" id="MU394301">
    <property type="protein sequence ID" value="KAI6088495.1"/>
    <property type="molecule type" value="Genomic_DNA"/>
</dbReference>
<evidence type="ECO:0000313" key="2">
    <source>
        <dbReference type="Proteomes" id="UP001497680"/>
    </source>
</evidence>
<name>A0ACC0D801_9PEZI</name>
<evidence type="ECO:0000313" key="1">
    <source>
        <dbReference type="EMBL" id="KAI6088495.1"/>
    </source>
</evidence>
<proteinExistence type="predicted"/>
<accession>A0ACC0D801</accession>
<dbReference type="Proteomes" id="UP001497680">
    <property type="component" value="Unassembled WGS sequence"/>
</dbReference>
<sequence length="930" mass="105935">MSRANLPSTYVQYKEDTHAFTEWLGHTSKAYGYVLTSVPEPEPSSLTNTSMTVRYAVSTKDILAQVNLIVEHKDQICFPNKVSTHLKRAIDVRKRCSSWYKNTQINAAGYDVDGHQYFVDLLEDAFTRLSAHKGTPEVSNNLVTKELVVDSETIETVNRFSLLEIEEVDSESECIKPTEIKPDTTPELRQAERDVYDEYELQEEKANDDAFAVFCLFEEIQRIRENLQQTWRGYDSEKFDLLTATVITQVSILIIDRAERELYSKLFPDKPVENSYEALVGMTVAGESSTKGKGTEQARGADARFGDESIFLPTAHTLKKFINAFQDPSSQWPLMIAPLKSDHLDKEERTRAESDDETLSQLLLDSILPDCIEVPAKKTADQFILAPQKDTFQKMLRPVWKGCDLSVTTVAASRIWLDVVENCKDLPKHSQQLAYALKYASKFSGRNKLIIQTTMIKEVSQINKTLRQWYEPMMPRMKRAMLVHFMPPEETKAERIRPAEDTEFVFCKSPTLMGSNLLRILVEYQAVGLSTASSTMYVLVVAHLYNALRQLNMFDREWIQMDRVIELHKGTLFAGVIPTEVGEIADRISLRLNISEKYAQQRWLKDEKWMLREPASTRILRILLDNQLSTDEVLWQTEQSLNSNPRPNSNTSSSGPHRNNRKMTPEVLIGGLQDAIPRALEDASIDYIRLSEECTKIAKQVAKHVPKEWNMDESDKFIIIEACAQALKDAKRFRDSGWYSYRAGDGGRKEIKGSNSDPNDPIRYGRGMLAASKAFYSCLPEKNIDFKFPLASASEGLSISSWSEDQEVITAIVGHCGIRSVADLSDLLENNKYAVISFYKREKDTIEKNWDLRDMVYHHNMPFFLVFAEVSTRSMRNVSKKYCEGKENQHTIAFFRNGKPYAVKGKKTIPGSDVAGLKAAIEEFEAEVLK</sequence>
<keyword evidence="2" id="KW-1185">Reference proteome</keyword>
<comment type="caution">
    <text evidence="1">The sequence shown here is derived from an EMBL/GenBank/DDBJ whole genome shotgun (WGS) entry which is preliminary data.</text>
</comment>
<reference evidence="1 2" key="1">
    <citation type="journal article" date="2022" name="New Phytol.">
        <title>Ecological generalism drives hyperdiversity of secondary metabolite gene clusters in xylarialean endophytes.</title>
        <authorList>
            <person name="Franco M.E.E."/>
            <person name="Wisecaver J.H."/>
            <person name="Arnold A.E."/>
            <person name="Ju Y.M."/>
            <person name="Slot J.C."/>
            <person name="Ahrendt S."/>
            <person name="Moore L.P."/>
            <person name="Eastman K.E."/>
            <person name="Scott K."/>
            <person name="Konkel Z."/>
            <person name="Mondo S.J."/>
            <person name="Kuo A."/>
            <person name="Hayes R.D."/>
            <person name="Haridas S."/>
            <person name="Andreopoulos B."/>
            <person name="Riley R."/>
            <person name="LaButti K."/>
            <person name="Pangilinan J."/>
            <person name="Lipzen A."/>
            <person name="Amirebrahimi M."/>
            <person name="Yan J."/>
            <person name="Adam C."/>
            <person name="Keymanesh K."/>
            <person name="Ng V."/>
            <person name="Louie K."/>
            <person name="Northen T."/>
            <person name="Drula E."/>
            <person name="Henrissat B."/>
            <person name="Hsieh H.M."/>
            <person name="Youens-Clark K."/>
            <person name="Lutzoni F."/>
            <person name="Miadlikowska J."/>
            <person name="Eastwood D.C."/>
            <person name="Hamelin R.C."/>
            <person name="Grigoriev I.V."/>
            <person name="U'Ren J.M."/>
        </authorList>
    </citation>
    <scope>NUCLEOTIDE SEQUENCE [LARGE SCALE GENOMIC DNA]</scope>
    <source>
        <strain evidence="1 2">ER1909</strain>
    </source>
</reference>
<gene>
    <name evidence="1" type="ORF">F4821DRAFT_277210</name>
</gene>
<organism evidence="1 2">
    <name type="scientific">Hypoxylon rubiginosum</name>
    <dbReference type="NCBI Taxonomy" id="110542"/>
    <lineage>
        <taxon>Eukaryota</taxon>
        <taxon>Fungi</taxon>
        <taxon>Dikarya</taxon>
        <taxon>Ascomycota</taxon>
        <taxon>Pezizomycotina</taxon>
        <taxon>Sordariomycetes</taxon>
        <taxon>Xylariomycetidae</taxon>
        <taxon>Xylariales</taxon>
        <taxon>Hypoxylaceae</taxon>
        <taxon>Hypoxylon</taxon>
    </lineage>
</organism>